<evidence type="ECO:0000256" key="1">
    <source>
        <dbReference type="ARBA" id="ARBA00005436"/>
    </source>
</evidence>
<reference evidence="8 9" key="1">
    <citation type="submission" date="2018-06" db="EMBL/GenBank/DDBJ databases">
        <title>Comparative genomics of downy mildews reveals potential adaptations to biotrophy.</title>
        <authorList>
            <person name="Fletcher K."/>
            <person name="Klosterman S.J."/>
            <person name="Derevnina L."/>
            <person name="Martin F."/>
            <person name="Koike S."/>
            <person name="Reyes Chin-Wo S."/>
            <person name="Mou B."/>
            <person name="Michelmore R."/>
        </authorList>
    </citation>
    <scope>NUCLEOTIDE SEQUENCE [LARGE SCALE GENOMIC DNA]</scope>
    <source>
        <strain evidence="8 9">R14</strain>
    </source>
</reference>
<organism evidence="8 9">
    <name type="scientific">Peronospora effusa</name>
    <dbReference type="NCBI Taxonomy" id="542832"/>
    <lineage>
        <taxon>Eukaryota</taxon>
        <taxon>Sar</taxon>
        <taxon>Stramenopiles</taxon>
        <taxon>Oomycota</taxon>
        <taxon>Peronosporomycetes</taxon>
        <taxon>Peronosporales</taxon>
        <taxon>Peronosporaceae</taxon>
        <taxon>Peronospora</taxon>
    </lineage>
</organism>
<evidence type="ECO:0000256" key="7">
    <source>
        <dbReference type="SAM" id="MobiDB-lite"/>
    </source>
</evidence>
<keyword evidence="5" id="KW-0539">Nucleus</keyword>
<feature type="compositionally biased region" description="Basic and acidic residues" evidence="7">
    <location>
        <begin position="232"/>
        <end position="245"/>
    </location>
</feature>
<evidence type="ECO:0000256" key="5">
    <source>
        <dbReference type="ARBA" id="ARBA00023242"/>
    </source>
</evidence>
<dbReference type="Pfam" id="PF00428">
    <property type="entry name" value="Ribosomal_60s"/>
    <property type="match status" value="1"/>
</dbReference>
<feature type="region of interest" description="Disordered" evidence="7">
    <location>
        <begin position="328"/>
        <end position="366"/>
    </location>
</feature>
<sequence length="366" mass="39888">MAHLASASISTSTLESRSQFFIQRSLTVLDSSDEVRTDSSSSPSMNLKRSSGSDAKKYREDDETDTAVTIPSASSSSSGRRMKAESTAAARDDKPAPKHRKYERKTKRFIWPNDLHRLFVAAIFDVGLKNASPKALLALMEAAGPNSGLTTEHLKSHLQKYRLNYERSRMEFLEYYDRSSKRNLKRRRRQAQDRASGAGSDANTMFVFPISNSKRQKGRGSDSDSDDSDSDTESHPTDNSVHVDGKEQETVQRVLMRHVAALLLCVLGGNATPSVADLEKVIKSFGGEFDQEQAEKLIKELEGKNIEEVIKAGKAKLATVSVGAAPAAGASAGGAAPAKAEEKVVEEEEEVDMGGGMDMFGGDEDY</sequence>
<keyword evidence="9" id="KW-1185">Reference proteome</keyword>
<dbReference type="GO" id="GO:0002182">
    <property type="term" value="P:cytoplasmic translational elongation"/>
    <property type="evidence" value="ECO:0007669"/>
    <property type="project" value="InterPro"/>
</dbReference>
<protein>
    <recommendedName>
        <fullName evidence="10">Myb-like domain-containing protein</fullName>
    </recommendedName>
</protein>
<evidence type="ECO:0000256" key="2">
    <source>
        <dbReference type="ARBA" id="ARBA00022980"/>
    </source>
</evidence>
<dbReference type="InterPro" id="IPR038716">
    <property type="entry name" value="P1/P2_N_sf"/>
</dbReference>
<dbReference type="AlphaFoldDB" id="A0A3M6VA89"/>
<dbReference type="GO" id="GO:0022625">
    <property type="term" value="C:cytosolic large ribosomal subunit"/>
    <property type="evidence" value="ECO:0007669"/>
    <property type="project" value="InterPro"/>
</dbReference>
<keyword evidence="3" id="KW-0805">Transcription regulation</keyword>
<dbReference type="InterPro" id="IPR044076">
    <property type="entry name" value="Ribosomal_P2"/>
</dbReference>
<keyword evidence="4" id="KW-0804">Transcription</keyword>
<evidence type="ECO:0008006" key="10">
    <source>
        <dbReference type="Google" id="ProtNLM"/>
    </source>
</evidence>
<dbReference type="NCBIfam" id="TIGR01557">
    <property type="entry name" value="myb_SHAQKYF"/>
    <property type="match status" value="1"/>
</dbReference>
<dbReference type="PANTHER" id="PTHR21141:SF5">
    <property type="entry name" value="LARGE RIBOSOMAL SUBUNIT PROTEIN P2"/>
    <property type="match status" value="1"/>
</dbReference>
<evidence type="ECO:0000256" key="6">
    <source>
        <dbReference type="ARBA" id="ARBA00023274"/>
    </source>
</evidence>
<dbReference type="Gene3D" id="1.10.10.1410">
    <property type="match status" value="1"/>
</dbReference>
<comment type="caution">
    <text evidence="8">The sequence shown here is derived from an EMBL/GenBank/DDBJ whole genome shotgun (WGS) entry which is preliminary data.</text>
</comment>
<dbReference type="Gene3D" id="1.10.10.60">
    <property type="entry name" value="Homeodomain-like"/>
    <property type="match status" value="1"/>
</dbReference>
<dbReference type="GO" id="GO:0003735">
    <property type="term" value="F:structural constituent of ribosome"/>
    <property type="evidence" value="ECO:0007669"/>
    <property type="project" value="InterPro"/>
</dbReference>
<dbReference type="InterPro" id="IPR009057">
    <property type="entry name" value="Homeodomain-like_sf"/>
</dbReference>
<proteinExistence type="inferred from homology"/>
<feature type="region of interest" description="Disordered" evidence="7">
    <location>
        <begin position="183"/>
        <end position="245"/>
    </location>
</feature>
<dbReference type="FunFam" id="1.10.10.1410:FF:000002">
    <property type="entry name" value="60S acidic ribosomal protein P2"/>
    <property type="match status" value="1"/>
</dbReference>
<dbReference type="PANTHER" id="PTHR21141">
    <property type="entry name" value="60S ACIDIC RIBOSOMAL PROTEIN FAMILY MEMBER"/>
    <property type="match status" value="1"/>
</dbReference>
<evidence type="ECO:0000256" key="3">
    <source>
        <dbReference type="ARBA" id="ARBA00023015"/>
    </source>
</evidence>
<dbReference type="HAMAP" id="MF_01478">
    <property type="entry name" value="Ribosomal_L12_arch"/>
    <property type="match status" value="1"/>
</dbReference>
<dbReference type="GO" id="GO:0003677">
    <property type="term" value="F:DNA binding"/>
    <property type="evidence" value="ECO:0007669"/>
    <property type="project" value="InterPro"/>
</dbReference>
<name>A0A3M6VA89_9STRA</name>
<evidence type="ECO:0000256" key="4">
    <source>
        <dbReference type="ARBA" id="ARBA00023163"/>
    </source>
</evidence>
<evidence type="ECO:0000313" key="9">
    <source>
        <dbReference type="Proteomes" id="UP000282087"/>
    </source>
</evidence>
<keyword evidence="6" id="KW-0687">Ribonucleoprotein</keyword>
<dbReference type="EMBL" id="QLLG01000351">
    <property type="protein sequence ID" value="RMX63938.1"/>
    <property type="molecule type" value="Genomic_DNA"/>
</dbReference>
<comment type="similarity">
    <text evidence="1">Belongs to the eukaryotic ribosomal protein P1/P2 family.</text>
</comment>
<evidence type="ECO:0000313" key="8">
    <source>
        <dbReference type="EMBL" id="RMX63938.1"/>
    </source>
</evidence>
<gene>
    <name evidence="8" type="ORF">DD238_005791</name>
</gene>
<dbReference type="CDD" id="cd05833">
    <property type="entry name" value="Ribosomal_P2"/>
    <property type="match status" value="1"/>
</dbReference>
<dbReference type="SUPFAM" id="SSF46689">
    <property type="entry name" value="Homeodomain-like"/>
    <property type="match status" value="1"/>
</dbReference>
<dbReference type="InterPro" id="IPR006447">
    <property type="entry name" value="Myb_dom_plants"/>
</dbReference>
<dbReference type="InterPro" id="IPR027534">
    <property type="entry name" value="Ribosomal_P1/P2"/>
</dbReference>
<dbReference type="STRING" id="542832.A0A3M6VA89"/>
<dbReference type="Proteomes" id="UP000282087">
    <property type="component" value="Unassembled WGS sequence"/>
</dbReference>
<dbReference type="FunFam" id="1.10.10.60:FF:000007">
    <property type="entry name" value="Two-component response regulator"/>
    <property type="match status" value="1"/>
</dbReference>
<feature type="region of interest" description="Disordered" evidence="7">
    <location>
        <begin position="31"/>
        <end position="101"/>
    </location>
</feature>
<dbReference type="VEuPathDB" id="FungiDB:DD237_006115"/>
<feature type="compositionally biased region" description="Low complexity" evidence="7">
    <location>
        <begin position="328"/>
        <end position="338"/>
    </location>
</feature>
<accession>A0A3M6VA89</accession>
<keyword evidence="2" id="KW-0689">Ribosomal protein</keyword>